<keyword evidence="2" id="KW-1185">Reference proteome</keyword>
<reference evidence="1 2" key="1">
    <citation type="journal article" date="2020" name="ISME J.">
        <title>Uncovering the hidden diversity of litter-decomposition mechanisms in mushroom-forming fungi.</title>
        <authorList>
            <person name="Floudas D."/>
            <person name="Bentzer J."/>
            <person name="Ahren D."/>
            <person name="Johansson T."/>
            <person name="Persson P."/>
            <person name="Tunlid A."/>
        </authorList>
    </citation>
    <scope>NUCLEOTIDE SEQUENCE [LARGE SCALE GENOMIC DNA]</scope>
    <source>
        <strain evidence="1 2">CBS 175.51</strain>
    </source>
</reference>
<sequence length="63" mass="6861">MPAAHAEFTYERRSNLIVLGPSKTISVFDPFHKRYKATIAFTLSVLDGGSASNCIIVLHLAAI</sequence>
<evidence type="ECO:0000313" key="1">
    <source>
        <dbReference type="EMBL" id="KAF5339198.1"/>
    </source>
</evidence>
<organism evidence="1 2">
    <name type="scientific">Ephemerocybe angulata</name>
    <dbReference type="NCBI Taxonomy" id="980116"/>
    <lineage>
        <taxon>Eukaryota</taxon>
        <taxon>Fungi</taxon>
        <taxon>Dikarya</taxon>
        <taxon>Basidiomycota</taxon>
        <taxon>Agaricomycotina</taxon>
        <taxon>Agaricomycetes</taxon>
        <taxon>Agaricomycetidae</taxon>
        <taxon>Agaricales</taxon>
        <taxon>Agaricineae</taxon>
        <taxon>Psathyrellaceae</taxon>
        <taxon>Ephemerocybe</taxon>
    </lineage>
</organism>
<evidence type="ECO:0000313" key="2">
    <source>
        <dbReference type="Proteomes" id="UP000541558"/>
    </source>
</evidence>
<name>A0A8H5CCY8_9AGAR</name>
<accession>A0A8H5CCY8</accession>
<protein>
    <submittedName>
        <fullName evidence="1">Uncharacterized protein</fullName>
    </submittedName>
</protein>
<comment type="caution">
    <text evidence="1">The sequence shown here is derived from an EMBL/GenBank/DDBJ whole genome shotgun (WGS) entry which is preliminary data.</text>
</comment>
<dbReference type="EMBL" id="JAACJK010000009">
    <property type="protein sequence ID" value="KAF5339198.1"/>
    <property type="molecule type" value="Genomic_DNA"/>
</dbReference>
<dbReference type="Proteomes" id="UP000541558">
    <property type="component" value="Unassembled WGS sequence"/>
</dbReference>
<dbReference type="AlphaFoldDB" id="A0A8H5CCY8"/>
<gene>
    <name evidence="1" type="ORF">D9611_011243</name>
</gene>
<proteinExistence type="predicted"/>